<dbReference type="AlphaFoldDB" id="A0A0C3BXX0"/>
<protein>
    <submittedName>
        <fullName evidence="1">Uncharacterized protein</fullName>
    </submittedName>
</protein>
<accession>A0A0C3BXX0</accession>
<organism evidence="1 2">
    <name type="scientific">Hebeloma cylindrosporum</name>
    <dbReference type="NCBI Taxonomy" id="76867"/>
    <lineage>
        <taxon>Eukaryota</taxon>
        <taxon>Fungi</taxon>
        <taxon>Dikarya</taxon>
        <taxon>Basidiomycota</taxon>
        <taxon>Agaricomycotina</taxon>
        <taxon>Agaricomycetes</taxon>
        <taxon>Agaricomycetidae</taxon>
        <taxon>Agaricales</taxon>
        <taxon>Agaricineae</taxon>
        <taxon>Hymenogastraceae</taxon>
        <taxon>Hebeloma</taxon>
    </lineage>
</organism>
<reference evidence="2" key="2">
    <citation type="submission" date="2015-01" db="EMBL/GenBank/DDBJ databases">
        <title>Evolutionary Origins and Diversification of the Mycorrhizal Mutualists.</title>
        <authorList>
            <consortium name="DOE Joint Genome Institute"/>
            <consortium name="Mycorrhizal Genomics Consortium"/>
            <person name="Kohler A."/>
            <person name="Kuo A."/>
            <person name="Nagy L.G."/>
            <person name="Floudas D."/>
            <person name="Copeland A."/>
            <person name="Barry K.W."/>
            <person name="Cichocki N."/>
            <person name="Veneault-Fourrey C."/>
            <person name="LaButti K."/>
            <person name="Lindquist E.A."/>
            <person name="Lipzen A."/>
            <person name="Lundell T."/>
            <person name="Morin E."/>
            <person name="Murat C."/>
            <person name="Riley R."/>
            <person name="Ohm R."/>
            <person name="Sun H."/>
            <person name="Tunlid A."/>
            <person name="Henrissat B."/>
            <person name="Grigoriev I.V."/>
            <person name="Hibbett D.S."/>
            <person name="Martin F."/>
        </authorList>
    </citation>
    <scope>NUCLEOTIDE SEQUENCE [LARGE SCALE GENOMIC DNA]</scope>
    <source>
        <strain evidence="2">h7</strain>
    </source>
</reference>
<evidence type="ECO:0000313" key="1">
    <source>
        <dbReference type="EMBL" id="KIM36286.1"/>
    </source>
</evidence>
<gene>
    <name evidence="1" type="ORF">M413DRAFT_319851</name>
</gene>
<proteinExistence type="predicted"/>
<evidence type="ECO:0000313" key="2">
    <source>
        <dbReference type="Proteomes" id="UP000053424"/>
    </source>
</evidence>
<keyword evidence="2" id="KW-1185">Reference proteome</keyword>
<reference evidence="1 2" key="1">
    <citation type="submission" date="2014-04" db="EMBL/GenBank/DDBJ databases">
        <authorList>
            <consortium name="DOE Joint Genome Institute"/>
            <person name="Kuo A."/>
            <person name="Gay G."/>
            <person name="Dore J."/>
            <person name="Kohler A."/>
            <person name="Nagy L.G."/>
            <person name="Floudas D."/>
            <person name="Copeland A."/>
            <person name="Barry K.W."/>
            <person name="Cichocki N."/>
            <person name="Veneault-Fourrey C."/>
            <person name="LaButti K."/>
            <person name="Lindquist E.A."/>
            <person name="Lipzen A."/>
            <person name="Lundell T."/>
            <person name="Morin E."/>
            <person name="Murat C."/>
            <person name="Sun H."/>
            <person name="Tunlid A."/>
            <person name="Henrissat B."/>
            <person name="Grigoriev I.V."/>
            <person name="Hibbett D.S."/>
            <person name="Martin F."/>
            <person name="Nordberg H.P."/>
            <person name="Cantor M.N."/>
            <person name="Hua S.X."/>
        </authorList>
    </citation>
    <scope>NUCLEOTIDE SEQUENCE [LARGE SCALE GENOMIC DNA]</scope>
    <source>
        <strain evidence="2">h7</strain>
    </source>
</reference>
<name>A0A0C3BXX0_HEBCY</name>
<dbReference type="EMBL" id="KN831807">
    <property type="protein sequence ID" value="KIM36286.1"/>
    <property type="molecule type" value="Genomic_DNA"/>
</dbReference>
<sequence>MASQKARGSFTGMIVNRPLSPCSRDHAEFRCRGYQQVHGANRRSRRLFPVSTEKILTSCAQLRTLHGVSY</sequence>
<dbReference type="Proteomes" id="UP000053424">
    <property type="component" value="Unassembled WGS sequence"/>
</dbReference>
<dbReference type="HOGENOM" id="CLU_2758062_0_0_1"/>